<comment type="caution">
    <text evidence="3">The sequence shown here is derived from an EMBL/GenBank/DDBJ whole genome shotgun (WGS) entry which is preliminary data.</text>
</comment>
<dbReference type="SUPFAM" id="SSF141868">
    <property type="entry name" value="EAL domain-like"/>
    <property type="match status" value="1"/>
</dbReference>
<dbReference type="Gene3D" id="3.30.70.270">
    <property type="match status" value="1"/>
</dbReference>
<keyword evidence="1" id="KW-1133">Transmembrane helix</keyword>
<dbReference type="CDD" id="cd01948">
    <property type="entry name" value="EAL"/>
    <property type="match status" value="1"/>
</dbReference>
<name>A0A4U1BS53_9GAMM</name>
<dbReference type="OrthoDB" id="5894408at2"/>
<dbReference type="PROSITE" id="PS50883">
    <property type="entry name" value="EAL"/>
    <property type="match status" value="1"/>
</dbReference>
<feature type="transmembrane region" description="Helical" evidence="1">
    <location>
        <begin position="145"/>
        <end position="170"/>
    </location>
</feature>
<gene>
    <name evidence="3" type="ORF">FCL42_03895</name>
</gene>
<dbReference type="InterPro" id="IPR001633">
    <property type="entry name" value="EAL_dom"/>
</dbReference>
<dbReference type="Gene3D" id="3.20.20.450">
    <property type="entry name" value="EAL domain"/>
    <property type="match status" value="1"/>
</dbReference>
<dbReference type="InterPro" id="IPR032244">
    <property type="entry name" value="LapD_MoxY_N"/>
</dbReference>
<evidence type="ECO:0000313" key="3">
    <source>
        <dbReference type="EMBL" id="TKB57426.1"/>
    </source>
</evidence>
<evidence type="ECO:0000313" key="4">
    <source>
        <dbReference type="Proteomes" id="UP000305675"/>
    </source>
</evidence>
<organism evidence="3 4">
    <name type="scientific">Ferrimonas aestuarii</name>
    <dbReference type="NCBI Taxonomy" id="2569539"/>
    <lineage>
        <taxon>Bacteria</taxon>
        <taxon>Pseudomonadati</taxon>
        <taxon>Pseudomonadota</taxon>
        <taxon>Gammaproteobacteria</taxon>
        <taxon>Alteromonadales</taxon>
        <taxon>Ferrimonadaceae</taxon>
        <taxon>Ferrimonas</taxon>
    </lineage>
</organism>
<dbReference type="Pfam" id="PF00563">
    <property type="entry name" value="EAL"/>
    <property type="match status" value="1"/>
</dbReference>
<keyword evidence="4" id="KW-1185">Reference proteome</keyword>
<dbReference type="EMBL" id="SWCJ01000002">
    <property type="protein sequence ID" value="TKB57426.1"/>
    <property type="molecule type" value="Genomic_DNA"/>
</dbReference>
<dbReference type="Gene3D" id="6.20.270.20">
    <property type="entry name" value="LapD/MoxY periplasmic domain"/>
    <property type="match status" value="1"/>
</dbReference>
<dbReference type="AlphaFoldDB" id="A0A4U1BS53"/>
<dbReference type="InterPro" id="IPR050706">
    <property type="entry name" value="Cyclic-di-GMP_PDE-like"/>
</dbReference>
<dbReference type="InterPro" id="IPR042461">
    <property type="entry name" value="LapD_MoxY_peri_C"/>
</dbReference>
<evidence type="ECO:0000256" key="1">
    <source>
        <dbReference type="SAM" id="Phobius"/>
    </source>
</evidence>
<dbReference type="SMART" id="SM00052">
    <property type="entry name" value="EAL"/>
    <property type="match status" value="1"/>
</dbReference>
<evidence type="ECO:0000259" key="2">
    <source>
        <dbReference type="PROSITE" id="PS50883"/>
    </source>
</evidence>
<keyword evidence="1" id="KW-0472">Membrane</keyword>
<reference evidence="3 4" key="1">
    <citation type="submission" date="2019-04" db="EMBL/GenBank/DDBJ databases">
        <authorList>
            <person name="Hwang J.C."/>
        </authorList>
    </citation>
    <scope>NUCLEOTIDE SEQUENCE [LARGE SCALE GENOMIC DNA]</scope>
    <source>
        <strain evidence="3 4">IMCC35002</strain>
    </source>
</reference>
<feature type="domain" description="EAL" evidence="2">
    <location>
        <begin position="406"/>
        <end position="644"/>
    </location>
</feature>
<dbReference type="InterPro" id="IPR035919">
    <property type="entry name" value="EAL_sf"/>
</dbReference>
<dbReference type="Proteomes" id="UP000305675">
    <property type="component" value="Unassembled WGS sequence"/>
</dbReference>
<dbReference type="PANTHER" id="PTHR33121">
    <property type="entry name" value="CYCLIC DI-GMP PHOSPHODIESTERASE PDEF"/>
    <property type="match status" value="1"/>
</dbReference>
<dbReference type="PANTHER" id="PTHR33121:SF79">
    <property type="entry name" value="CYCLIC DI-GMP PHOSPHODIESTERASE PDED-RELATED"/>
    <property type="match status" value="1"/>
</dbReference>
<dbReference type="InterPro" id="IPR043128">
    <property type="entry name" value="Rev_trsase/Diguanyl_cyclase"/>
</dbReference>
<accession>A0A4U1BS53</accession>
<protein>
    <submittedName>
        <fullName evidence="3">EAL domain-containing protein</fullName>
    </submittedName>
</protein>
<keyword evidence="1" id="KW-0812">Transmembrane</keyword>
<dbReference type="Pfam" id="PF16448">
    <property type="entry name" value="LapD_MoxY_N"/>
    <property type="match status" value="1"/>
</dbReference>
<sequence>MTLFKQLMLLITLFSALVLSALLYGQLHHQQSFMDQQQRVYLDGARTGISAMAKPWIQLNDIAGLEAALVPLFDSGQFRTVEVIDKDNVPLWRKQMPPTSGLAPDWFANLGWFTPIRVEAQIQTQWQTLAKVVLITDPSIATQALWIWIQKLMVSAVIAWILLLIGIATITRKLLAPLKEIRDLGELISHQGQPKLDALKPAFTKEIASVQSAFLKVAEQFQRLYQEQAQETERIRTELYLDESSGLGNRTMVDARLILWQQEKNTGFIALLDIPLLQSSLAQGPSEYRAQLQNLKSQLIQGAPLECNLELARLNNTELMLFVADVDTEQRTAYLSWLNQSVSSLAIDPLGISAPQFSIAVLTLDGEAAPADVLSCLDSMLISAKQSGQSQVVKQASGEHSKTRSKQQWLQLVNEALTSNRLNFREQAAMTLDGELLHYELYTALGSQNNAIYANQFLPALEGLGKTTDFDRYVISYGLSALQNRDDTLAINLCLASVMDPGFCRWLKRQLTAHQLIKHQLVIELPELLFVKHPDAAWLFCQMLKELGFSYAIDQLGRHVDRLDYLNALPKAKYVKLDLLYSKNIDDKRQQDLLLSLCRTVHNIEIPAIATNVEDSAQLALFTKLQLDGVQGHVSETWQEVASL</sequence>
<dbReference type="RefSeq" id="WP_136862072.1">
    <property type="nucleotide sequence ID" value="NZ_SWCJ01000002.1"/>
</dbReference>
<proteinExistence type="predicted"/>
<dbReference type="GO" id="GO:0071111">
    <property type="term" value="F:cyclic-guanylate-specific phosphodiesterase activity"/>
    <property type="evidence" value="ECO:0007669"/>
    <property type="project" value="InterPro"/>
</dbReference>